<dbReference type="RefSeq" id="WP_060234425.1">
    <property type="nucleotide sequence ID" value="NZ_LPLU01000067.1"/>
</dbReference>
<accession>A0A119UVA0</accession>
<organism evidence="1 2">
    <name type="scientific">Burkholderia ubonensis</name>
    <dbReference type="NCBI Taxonomy" id="101571"/>
    <lineage>
        <taxon>Bacteria</taxon>
        <taxon>Pseudomonadati</taxon>
        <taxon>Pseudomonadota</taxon>
        <taxon>Betaproteobacteria</taxon>
        <taxon>Burkholderiales</taxon>
        <taxon>Burkholderiaceae</taxon>
        <taxon>Burkholderia</taxon>
        <taxon>Burkholderia cepacia complex</taxon>
    </lineage>
</organism>
<comment type="caution">
    <text evidence="1">The sequence shown here is derived from an EMBL/GenBank/DDBJ whole genome shotgun (WGS) entry which is preliminary data.</text>
</comment>
<sequence>MNSHYSAFIDLGKTLAREKGLCWEMPLDPAGAAQDGVGWNLTVAAGDVPPPTYYLRDFGAEVKALAIVNAERVERGLAPLARQPLSAAWQDLVKAAVAEQLLFKRNTTGHVAQCIARPMRVIATCVDKEPWELTVDDLHVAVRIGKAIQATGKLGDLVVGIVKVVLDAQHICDAGPLYPALAVPRLKGKSAIKAKHTWSKEALRDDLEARKRGERLPERRAFWELTRIVMTEKPRTFMDELRFAAMRTMIVTGMRAGEVALLPVDWKRERTYLDSKGRLAGESGGISTSLMVRHFAEKQQEEETDSRVLREATQPVPEMFRTLLTETLDHVARITEPLRATLKLQCETGRLLPWYPVDGLVPVIEIYTRLMGNPFWLKIEREAFIERYRDGFDPAVLDELHEFQHERRRSGDLRLDMAVYQFGNRLKTAMLEGETHLCFRHGDGSPVKRLERMEWHAAYLHIGELEEHIRLTTPTKASDTAPLPLESGVIQPWELLFTLPKRSLAEERNELLCDITRYMSVRRPAHDLIGLALGEHPTCVTLFEKYGLTDDDRALRMESHMLRHLQNTELFRLGVADTIISKRFNRRSVAQSYEYDHRSLAEELEQIEIPQDIEIMLGEKATTVARLIKGGKASGPIVDAFRRIQAADGDAAAYEYLRAEADGFHVTPYGHCLNSFTVDPCPKHLECFADCRHLSATDLPEHRQNLIRLEGKFKLALETIRARPSTSIGWKNQLEHAEKRLAGVQRLLATPLGEYPFPDGVDLSLPPQRGVLDD</sequence>
<dbReference type="EMBL" id="LPLU01000067">
    <property type="protein sequence ID" value="KWK76945.1"/>
    <property type="molecule type" value="Genomic_DNA"/>
</dbReference>
<evidence type="ECO:0008006" key="3">
    <source>
        <dbReference type="Google" id="ProtNLM"/>
    </source>
</evidence>
<proteinExistence type="predicted"/>
<evidence type="ECO:0000313" key="1">
    <source>
        <dbReference type="EMBL" id="KWK76945.1"/>
    </source>
</evidence>
<dbReference type="AlphaFoldDB" id="A0A119UVA0"/>
<protein>
    <recommendedName>
        <fullName evidence="3">Integrase</fullName>
    </recommendedName>
</protein>
<reference evidence="1 2" key="1">
    <citation type="submission" date="2015-11" db="EMBL/GenBank/DDBJ databases">
        <title>Expanding the genomic diversity of Burkholderia species for the development of highly accurate diagnostics.</title>
        <authorList>
            <person name="Sahl J."/>
            <person name="Keim P."/>
            <person name="Wagner D."/>
        </authorList>
    </citation>
    <scope>NUCLEOTIDE SEQUENCE [LARGE SCALE GENOMIC DNA]</scope>
    <source>
        <strain evidence="1 2">MSMB782WGS</strain>
    </source>
</reference>
<name>A0A119UVA0_9BURK</name>
<dbReference type="Proteomes" id="UP000065504">
    <property type="component" value="Unassembled WGS sequence"/>
</dbReference>
<evidence type="ECO:0000313" key="2">
    <source>
        <dbReference type="Proteomes" id="UP000065504"/>
    </source>
</evidence>
<gene>
    <name evidence="1" type="ORF">WM16_11460</name>
</gene>